<keyword evidence="2" id="KW-1185">Reference proteome</keyword>
<evidence type="ECO:0000313" key="1">
    <source>
        <dbReference type="EMBL" id="UGS27575.1"/>
    </source>
</evidence>
<evidence type="ECO:0008006" key="3">
    <source>
        <dbReference type="Google" id="ProtNLM"/>
    </source>
</evidence>
<evidence type="ECO:0000313" key="2">
    <source>
        <dbReference type="Proteomes" id="UP001199642"/>
    </source>
</evidence>
<dbReference type="EMBL" id="CP082781">
    <property type="protein sequence ID" value="UGS27575.1"/>
    <property type="molecule type" value="Genomic_DNA"/>
</dbReference>
<accession>A0ABY3RX61</accession>
<proteinExistence type="predicted"/>
<protein>
    <recommendedName>
        <fullName evidence="3">Minor tail protein</fullName>
    </recommendedName>
</protein>
<gene>
    <name evidence="1" type="ORF">K8F61_05140</name>
</gene>
<organism evidence="1 2">
    <name type="scientific">Microbacterium resistens</name>
    <dbReference type="NCBI Taxonomy" id="156977"/>
    <lineage>
        <taxon>Bacteria</taxon>
        <taxon>Bacillati</taxon>
        <taxon>Actinomycetota</taxon>
        <taxon>Actinomycetes</taxon>
        <taxon>Micrococcales</taxon>
        <taxon>Microbacteriaceae</taxon>
        <taxon>Microbacterium</taxon>
    </lineage>
</organism>
<reference evidence="1 2" key="1">
    <citation type="submission" date="2023-01" db="EMBL/GenBank/DDBJ databases">
        <title>Characterization of estradiol degrading bacteria Microbacterium sp. MZT7 and reveal degrading genes through genome analysis.</title>
        <authorList>
            <person name="Hao P."/>
            <person name="Gao Y."/>
        </authorList>
    </citation>
    <scope>NUCLEOTIDE SEQUENCE [LARGE SCALE GENOMIC DNA]</scope>
    <source>
        <strain evidence="1 2">MZT7</strain>
    </source>
</reference>
<dbReference type="RefSeq" id="WP_231820907.1">
    <property type="nucleotide sequence ID" value="NZ_CP082781.1"/>
</dbReference>
<name>A0ABY3RX61_9MICO</name>
<dbReference type="Proteomes" id="UP001199642">
    <property type="component" value="Chromosome"/>
</dbReference>
<sequence>MLTLWTHDAITGDEREQVTAKATEGGTQWSMNVSGTGTCTFVFAVEDTDDGLTLAEIRRLFAPNSTLLSLRWGAASVVGAWKVEDWDFDEDTSTVTVTGVEIRNEANWRLTYGVSIYDQGTLTISNRSHSGAVRAILARFMQWSPEWAYPIDLPADSAGSFSAVWEFWKKLTIADLLKQVEDEGYEVLFRPYLTGTRQLRFQVHVAAAVSVGMSYFHLQAADSPLGGVRYKESGASQITGGQGIGSGTGQDQPVRWAGGGPYLIPIRDAKRDFPDLDGDRLQAATNAWVAANRDVQAQWTVRTFTASDEYPAGHATVARGWTLESSGHRVFPNGRHPLRVIAASGSFSNQINVEVQGGA</sequence>